<dbReference type="EMBL" id="JH669007">
    <property type="protein sequence ID" value="KAG6463624.1"/>
    <property type="molecule type" value="Genomic_DNA"/>
</dbReference>
<gene>
    <name evidence="3" type="ORF">O3G_MSEX013978</name>
</gene>
<keyword evidence="2" id="KW-0472">Membrane</keyword>
<protein>
    <submittedName>
        <fullName evidence="3">Uncharacterized protein</fullName>
    </submittedName>
</protein>
<reference evidence="3" key="2">
    <citation type="submission" date="2020-12" db="EMBL/GenBank/DDBJ databases">
        <authorList>
            <person name="Kanost M."/>
        </authorList>
    </citation>
    <scope>NUCLEOTIDE SEQUENCE</scope>
</reference>
<proteinExistence type="predicted"/>
<dbReference type="AlphaFoldDB" id="A0A922CYS4"/>
<evidence type="ECO:0000256" key="2">
    <source>
        <dbReference type="SAM" id="Phobius"/>
    </source>
</evidence>
<keyword evidence="2" id="KW-1133">Transmembrane helix</keyword>
<organism evidence="3 4">
    <name type="scientific">Manduca sexta</name>
    <name type="common">Tobacco hawkmoth</name>
    <name type="synonym">Tobacco hornworm</name>
    <dbReference type="NCBI Taxonomy" id="7130"/>
    <lineage>
        <taxon>Eukaryota</taxon>
        <taxon>Metazoa</taxon>
        <taxon>Ecdysozoa</taxon>
        <taxon>Arthropoda</taxon>
        <taxon>Hexapoda</taxon>
        <taxon>Insecta</taxon>
        <taxon>Pterygota</taxon>
        <taxon>Neoptera</taxon>
        <taxon>Endopterygota</taxon>
        <taxon>Lepidoptera</taxon>
        <taxon>Glossata</taxon>
        <taxon>Ditrysia</taxon>
        <taxon>Bombycoidea</taxon>
        <taxon>Sphingidae</taxon>
        <taxon>Sphinginae</taxon>
        <taxon>Sphingini</taxon>
        <taxon>Manduca</taxon>
    </lineage>
</organism>
<evidence type="ECO:0000313" key="4">
    <source>
        <dbReference type="Proteomes" id="UP000791440"/>
    </source>
</evidence>
<evidence type="ECO:0000256" key="1">
    <source>
        <dbReference type="SAM" id="MobiDB-lite"/>
    </source>
</evidence>
<feature type="transmembrane region" description="Helical" evidence="2">
    <location>
        <begin position="21"/>
        <end position="38"/>
    </location>
</feature>
<keyword evidence="4" id="KW-1185">Reference proteome</keyword>
<feature type="compositionally biased region" description="Polar residues" evidence="1">
    <location>
        <begin position="55"/>
        <end position="65"/>
    </location>
</feature>
<feature type="region of interest" description="Disordered" evidence="1">
    <location>
        <begin position="39"/>
        <end position="83"/>
    </location>
</feature>
<evidence type="ECO:0000313" key="3">
    <source>
        <dbReference type="EMBL" id="KAG6463624.1"/>
    </source>
</evidence>
<comment type="caution">
    <text evidence="3">The sequence shown here is derived from an EMBL/GenBank/DDBJ whole genome shotgun (WGS) entry which is preliminary data.</text>
</comment>
<sequence>MKSEMITTDELIGRTVQINRIFILITTIIILIFLQETMQEDGQSPVPPPEPTDPSHLTSPRSGNRYTKPTTTQKRQKRTTPPRMSFAEDCDYLAYYCMKAYK</sequence>
<accession>A0A922CYS4</accession>
<dbReference type="Proteomes" id="UP000791440">
    <property type="component" value="Unassembled WGS sequence"/>
</dbReference>
<reference evidence="3" key="1">
    <citation type="journal article" date="2016" name="Insect Biochem. Mol. Biol.">
        <title>Multifaceted biological insights from a draft genome sequence of the tobacco hornworm moth, Manduca sexta.</title>
        <authorList>
            <person name="Kanost M.R."/>
            <person name="Arrese E.L."/>
            <person name="Cao X."/>
            <person name="Chen Y.R."/>
            <person name="Chellapilla S."/>
            <person name="Goldsmith M.R."/>
            <person name="Grosse-Wilde E."/>
            <person name="Heckel D.G."/>
            <person name="Herndon N."/>
            <person name="Jiang H."/>
            <person name="Papanicolaou A."/>
            <person name="Qu J."/>
            <person name="Soulages J.L."/>
            <person name="Vogel H."/>
            <person name="Walters J."/>
            <person name="Waterhouse R.M."/>
            <person name="Ahn S.J."/>
            <person name="Almeida F.C."/>
            <person name="An C."/>
            <person name="Aqrawi P."/>
            <person name="Bretschneider A."/>
            <person name="Bryant W.B."/>
            <person name="Bucks S."/>
            <person name="Chao H."/>
            <person name="Chevignon G."/>
            <person name="Christen J.M."/>
            <person name="Clarke D.F."/>
            <person name="Dittmer N.T."/>
            <person name="Ferguson L.C.F."/>
            <person name="Garavelou S."/>
            <person name="Gordon K.H.J."/>
            <person name="Gunaratna R.T."/>
            <person name="Han Y."/>
            <person name="Hauser F."/>
            <person name="He Y."/>
            <person name="Heidel-Fischer H."/>
            <person name="Hirsh A."/>
            <person name="Hu Y."/>
            <person name="Jiang H."/>
            <person name="Kalra D."/>
            <person name="Klinner C."/>
            <person name="Konig C."/>
            <person name="Kovar C."/>
            <person name="Kroll A.R."/>
            <person name="Kuwar S.S."/>
            <person name="Lee S.L."/>
            <person name="Lehman R."/>
            <person name="Li K."/>
            <person name="Li Z."/>
            <person name="Liang H."/>
            <person name="Lovelace S."/>
            <person name="Lu Z."/>
            <person name="Mansfield J.H."/>
            <person name="McCulloch K.J."/>
            <person name="Mathew T."/>
            <person name="Morton B."/>
            <person name="Muzny D.M."/>
            <person name="Neunemann D."/>
            <person name="Ongeri F."/>
            <person name="Pauchet Y."/>
            <person name="Pu L.L."/>
            <person name="Pyrousis I."/>
            <person name="Rao X.J."/>
            <person name="Redding A."/>
            <person name="Roesel C."/>
            <person name="Sanchez-Gracia A."/>
            <person name="Schaack S."/>
            <person name="Shukla A."/>
            <person name="Tetreau G."/>
            <person name="Wang Y."/>
            <person name="Xiong G.H."/>
            <person name="Traut W."/>
            <person name="Walsh T.K."/>
            <person name="Worley K.C."/>
            <person name="Wu D."/>
            <person name="Wu W."/>
            <person name="Wu Y.Q."/>
            <person name="Zhang X."/>
            <person name="Zou Z."/>
            <person name="Zucker H."/>
            <person name="Briscoe A.D."/>
            <person name="Burmester T."/>
            <person name="Clem R.J."/>
            <person name="Feyereisen R."/>
            <person name="Grimmelikhuijzen C.J.P."/>
            <person name="Hamodrakas S.J."/>
            <person name="Hansson B.S."/>
            <person name="Huguet E."/>
            <person name="Jermiin L.S."/>
            <person name="Lan Q."/>
            <person name="Lehman H.K."/>
            <person name="Lorenzen M."/>
            <person name="Merzendorfer H."/>
            <person name="Michalopoulos I."/>
            <person name="Morton D.B."/>
            <person name="Muthukrishnan S."/>
            <person name="Oakeshott J.G."/>
            <person name="Palmer W."/>
            <person name="Park Y."/>
            <person name="Passarelli A.L."/>
            <person name="Rozas J."/>
            <person name="Schwartz L.M."/>
            <person name="Smith W."/>
            <person name="Southgate A."/>
            <person name="Vilcinskas A."/>
            <person name="Vogt R."/>
            <person name="Wang P."/>
            <person name="Werren J."/>
            <person name="Yu X.Q."/>
            <person name="Zhou J.J."/>
            <person name="Brown S.J."/>
            <person name="Scherer S.E."/>
            <person name="Richards S."/>
            <person name="Blissard G.W."/>
        </authorList>
    </citation>
    <scope>NUCLEOTIDE SEQUENCE</scope>
</reference>
<name>A0A922CYS4_MANSE</name>
<keyword evidence="2" id="KW-0812">Transmembrane</keyword>